<evidence type="ECO:0000313" key="2">
    <source>
        <dbReference type="Proteomes" id="UP001189663"/>
    </source>
</evidence>
<dbReference type="EMBL" id="CATZAT010000001">
    <property type="protein sequence ID" value="CAJ0781260.1"/>
    <property type="molecule type" value="Genomic_DNA"/>
</dbReference>
<dbReference type="InterPro" id="IPR029058">
    <property type="entry name" value="AB_hydrolase_fold"/>
</dbReference>
<sequence length="288" mass="30661">MTALSPLTSKVLTAMFAVLLVVLCSLLSDCTTLDRDAHADALAAPFQLHREQVKTEHFVLTAFVRMTRADQPLTVYIEGDGLAWISRTEPSADPTPRMATALALAAADPTPNVVYLARPCQFTPMALNPLCAVPYWTSKRFAPEIVASMDEAVSQFAAKVPGQPVHLVGYSGGGAVAVLVAARRADIASIRTVAGNLDTEFVNRLHDVSAMPESLNPIDAASRVAMVPQVHFSGADDTVVPPEVAQRFVRATGGRCAQANIVPGLDHSGDWAGQWPAMLPLAPVCKAR</sequence>
<evidence type="ECO:0008006" key="3">
    <source>
        <dbReference type="Google" id="ProtNLM"/>
    </source>
</evidence>
<keyword evidence="2" id="KW-1185">Reference proteome</keyword>
<gene>
    <name evidence="1" type="ORF">LMG18096_01146</name>
</gene>
<dbReference type="AlphaFoldDB" id="A0ABC8Q7Y0"/>
<protein>
    <recommendedName>
        <fullName evidence="3">Esterase</fullName>
    </recommendedName>
</protein>
<name>A0ABC8Q7Y0_9RALS</name>
<organism evidence="1 2">
    <name type="scientific">Ralstonia holmesii</name>
    <dbReference type="NCBI Taxonomy" id="3058602"/>
    <lineage>
        <taxon>Bacteria</taxon>
        <taxon>Pseudomonadati</taxon>
        <taxon>Pseudomonadota</taxon>
        <taxon>Betaproteobacteria</taxon>
        <taxon>Burkholderiales</taxon>
        <taxon>Burkholderiaceae</taxon>
        <taxon>Ralstonia</taxon>
    </lineage>
</organism>
<dbReference type="Proteomes" id="UP001189663">
    <property type="component" value="Unassembled WGS sequence"/>
</dbReference>
<comment type="caution">
    <text evidence="1">The sequence shown here is derived from an EMBL/GenBank/DDBJ whole genome shotgun (WGS) entry which is preliminary data.</text>
</comment>
<dbReference type="SUPFAM" id="SSF53474">
    <property type="entry name" value="alpha/beta-Hydrolases"/>
    <property type="match status" value="1"/>
</dbReference>
<dbReference type="Gene3D" id="3.40.50.1820">
    <property type="entry name" value="alpha/beta hydrolase"/>
    <property type="match status" value="1"/>
</dbReference>
<reference evidence="1 2" key="1">
    <citation type="submission" date="2023-07" db="EMBL/GenBank/DDBJ databases">
        <authorList>
            <person name="Peeters C."/>
        </authorList>
    </citation>
    <scope>NUCLEOTIDE SEQUENCE [LARGE SCALE GENOMIC DNA]</scope>
    <source>
        <strain evidence="1 2">LMG 18096</strain>
    </source>
</reference>
<accession>A0ABC8Q7Y0</accession>
<proteinExistence type="predicted"/>
<evidence type="ECO:0000313" key="1">
    <source>
        <dbReference type="EMBL" id="CAJ0781260.1"/>
    </source>
</evidence>